<dbReference type="Pfam" id="PF01408">
    <property type="entry name" value="GFO_IDH_MocA"/>
    <property type="match status" value="1"/>
</dbReference>
<evidence type="ECO:0000313" key="3">
    <source>
        <dbReference type="Proteomes" id="UP001301797"/>
    </source>
</evidence>
<protein>
    <submittedName>
        <fullName evidence="2">Gfo/Idh/MocA family oxidoreductase</fullName>
    </submittedName>
</protein>
<evidence type="ECO:0000313" key="2">
    <source>
        <dbReference type="EMBL" id="WOF16336.1"/>
    </source>
</evidence>
<keyword evidence="3" id="KW-1185">Reference proteome</keyword>
<dbReference type="AlphaFoldDB" id="A0AA97I4G8"/>
<name>A0AA97I4G8_9EURY</name>
<proteinExistence type="predicted"/>
<dbReference type="SUPFAM" id="SSF51735">
    <property type="entry name" value="NAD(P)-binding Rossmann-fold domains"/>
    <property type="match status" value="1"/>
</dbReference>
<dbReference type="Gene3D" id="3.40.50.720">
    <property type="entry name" value="NAD(P)-binding Rossmann-like Domain"/>
    <property type="match status" value="1"/>
</dbReference>
<feature type="domain" description="Gfo/Idh/MocA-like oxidoreductase N-terminal" evidence="1">
    <location>
        <begin position="2"/>
        <end position="104"/>
    </location>
</feature>
<dbReference type="InterPro" id="IPR000683">
    <property type="entry name" value="Gfo/Idh/MocA-like_OxRdtase_N"/>
</dbReference>
<dbReference type="KEGG" id="mefw:F1737_06210"/>
<dbReference type="InterPro" id="IPR051450">
    <property type="entry name" value="Gfo/Idh/MocA_Oxidoreductases"/>
</dbReference>
<accession>A0AA97I4G8</accession>
<dbReference type="RefSeq" id="WP_317135748.1">
    <property type="nucleotide sequence ID" value="NZ_CP043875.1"/>
</dbReference>
<dbReference type="GeneID" id="85229756"/>
<evidence type="ECO:0000259" key="1">
    <source>
        <dbReference type="Pfam" id="PF01408"/>
    </source>
</evidence>
<organism evidence="2 3">
    <name type="scientific">Methanochimaera problematica</name>
    <dbReference type="NCBI Taxonomy" id="2609417"/>
    <lineage>
        <taxon>Archaea</taxon>
        <taxon>Methanobacteriati</taxon>
        <taxon>Methanobacteriota</taxon>
        <taxon>Stenosarchaea group</taxon>
        <taxon>Methanomicrobia</taxon>
        <taxon>Methanomicrobiales</taxon>
        <taxon>Methanomicrobiaceae</taxon>
        <taxon>Methanochimaera</taxon>
    </lineage>
</organism>
<dbReference type="InterPro" id="IPR036291">
    <property type="entry name" value="NAD(P)-bd_dom_sf"/>
</dbReference>
<dbReference type="GO" id="GO:0000166">
    <property type="term" value="F:nucleotide binding"/>
    <property type="evidence" value="ECO:0007669"/>
    <property type="project" value="InterPro"/>
</dbReference>
<sequence>MDVGVIGTGIMGRNHVRVYSELKKVNDLYLYDINSDAATELAKRNGAKAVSSLDRMLGQIDAVSICVPTEYHYDVAMSVAEVGVNMLIEKPICLNSKEAELLNENIPKDIVVGVGHIERFNPIVKEIQKIIKNPLYIEIKRHNPASGRISGSSVVEDLMIHDIDILFNNFKFALPYQLSCSGSNDLCGALFNFGDLPVYLSTSRKSSKKIRMIYVEEEDFTIEGDFMTQEIFIHRKPEKYSHERSRYVQENIIEKVMVNKVEPLKMELCSFIDCVGNNTDFEIPAEQAILDLKICEEIKSKCSDTAF</sequence>
<dbReference type="PANTHER" id="PTHR43377:SF1">
    <property type="entry name" value="BILIVERDIN REDUCTASE A"/>
    <property type="match status" value="1"/>
</dbReference>
<dbReference type="PANTHER" id="PTHR43377">
    <property type="entry name" value="BILIVERDIN REDUCTASE A"/>
    <property type="match status" value="1"/>
</dbReference>
<dbReference type="Gene3D" id="3.30.360.10">
    <property type="entry name" value="Dihydrodipicolinate Reductase, domain 2"/>
    <property type="match status" value="1"/>
</dbReference>
<gene>
    <name evidence="2" type="ORF">F1737_06210</name>
</gene>
<dbReference type="EMBL" id="CP043875">
    <property type="protein sequence ID" value="WOF16336.1"/>
    <property type="molecule type" value="Genomic_DNA"/>
</dbReference>
<reference evidence="2 3" key="1">
    <citation type="submission" date="2019-09" db="EMBL/GenBank/DDBJ databases">
        <title>The complete genome of Methanoplanus sp. FWC-SCC4.</title>
        <authorList>
            <person name="Chen S.-C."/>
            <person name="Zhou Y.-Z."/>
            <person name="Lai M.-C."/>
        </authorList>
    </citation>
    <scope>NUCLEOTIDE SEQUENCE [LARGE SCALE GENOMIC DNA]</scope>
    <source>
        <strain evidence="2 3">FWC-SCC4</strain>
    </source>
</reference>
<dbReference type="Proteomes" id="UP001301797">
    <property type="component" value="Chromosome"/>
</dbReference>